<dbReference type="Proteomes" id="UP000246058">
    <property type="component" value="Chromosome"/>
</dbReference>
<evidence type="ECO:0000313" key="2">
    <source>
        <dbReference type="Proteomes" id="UP000246058"/>
    </source>
</evidence>
<evidence type="ECO:0000313" key="1">
    <source>
        <dbReference type="EMBL" id="AWN37294.1"/>
    </source>
</evidence>
<reference evidence="1 2" key="1">
    <citation type="submission" date="2018-05" db="EMBL/GenBank/DDBJ databases">
        <title>Complete Genome Sequence of Methylobacterium sp. 17Sr1-43.</title>
        <authorList>
            <person name="Srinivasan S."/>
        </authorList>
    </citation>
    <scope>NUCLEOTIDE SEQUENCE [LARGE SCALE GENOMIC DNA]</scope>
    <source>
        <strain evidence="1 2">17Sr1-43</strain>
    </source>
</reference>
<accession>A0A2U8VU40</accession>
<gene>
    <name evidence="1" type="ORF">DK427_17460</name>
</gene>
<evidence type="ECO:0008006" key="3">
    <source>
        <dbReference type="Google" id="ProtNLM"/>
    </source>
</evidence>
<dbReference type="RefSeq" id="WP_109952373.1">
    <property type="nucleotide sequence ID" value="NZ_CP029551.1"/>
</dbReference>
<dbReference type="EMBL" id="CP029551">
    <property type="protein sequence ID" value="AWN37294.1"/>
    <property type="molecule type" value="Genomic_DNA"/>
</dbReference>
<dbReference type="KEGG" id="meti:DK427_17460"/>
<name>A0A2U8VU40_9HYPH</name>
<organism evidence="1 2">
    <name type="scientific">Methylobacterium radiodurans</name>
    <dbReference type="NCBI Taxonomy" id="2202828"/>
    <lineage>
        <taxon>Bacteria</taxon>
        <taxon>Pseudomonadati</taxon>
        <taxon>Pseudomonadota</taxon>
        <taxon>Alphaproteobacteria</taxon>
        <taxon>Hyphomicrobiales</taxon>
        <taxon>Methylobacteriaceae</taxon>
        <taxon>Methylobacterium</taxon>
    </lineage>
</organism>
<protein>
    <recommendedName>
        <fullName evidence="3">Response regulatory domain-containing protein</fullName>
    </recommendedName>
</protein>
<proteinExistence type="predicted"/>
<dbReference type="OrthoDB" id="8018850at2"/>
<sequence length="114" mass="12345">MGALQQVLVVDDGVRAADHSLAGELAELGYASVTASLEAADDVLAVIARPAAVLLQASSRRDAEYRSRAERLRHQLRDRGIPIIDIEASRTRRSGGPVDLQSRIGAYVLQEPER</sequence>
<dbReference type="AlphaFoldDB" id="A0A2U8VU40"/>
<keyword evidence="2" id="KW-1185">Reference proteome</keyword>